<sequence length="65" mass="7907">MVWRDHAPLRDRDHLRKQLLAGKTIEQIARENHCTRETVKAAMHHHQIRRPLIRIPKEMEQKLRL</sequence>
<keyword evidence="2" id="KW-1185">Reference proteome</keyword>
<gene>
    <name evidence="1" type="ORF">O0S09_09920</name>
</gene>
<protein>
    <recommendedName>
        <fullName evidence="3">Resolvase HTH domain-containing protein</fullName>
    </recommendedName>
</protein>
<evidence type="ECO:0000313" key="1">
    <source>
        <dbReference type="EMBL" id="MCZ0863556.1"/>
    </source>
</evidence>
<name>A0ABT4IP68_9EURY</name>
<dbReference type="EMBL" id="JAPTGC010000039">
    <property type="protein sequence ID" value="MCZ0863556.1"/>
    <property type="molecule type" value="Genomic_DNA"/>
</dbReference>
<evidence type="ECO:0000313" key="2">
    <source>
        <dbReference type="Proteomes" id="UP001141336"/>
    </source>
</evidence>
<dbReference type="Proteomes" id="UP001141336">
    <property type="component" value="Unassembled WGS sequence"/>
</dbReference>
<accession>A0ABT4IP68</accession>
<dbReference type="RefSeq" id="WP_268923822.1">
    <property type="nucleotide sequence ID" value="NZ_JAPTGC010000039.1"/>
</dbReference>
<comment type="caution">
    <text evidence="1">The sequence shown here is derived from an EMBL/GenBank/DDBJ whole genome shotgun (WGS) entry which is preliminary data.</text>
</comment>
<evidence type="ECO:0008006" key="3">
    <source>
        <dbReference type="Google" id="ProtNLM"/>
    </source>
</evidence>
<organism evidence="1 2">
    <name type="scientific">Methanocorpusculum vombati</name>
    <dbReference type="NCBI Taxonomy" id="3002864"/>
    <lineage>
        <taxon>Archaea</taxon>
        <taxon>Methanobacteriati</taxon>
        <taxon>Methanobacteriota</taxon>
        <taxon>Stenosarchaea group</taxon>
        <taxon>Methanomicrobia</taxon>
        <taxon>Methanomicrobiales</taxon>
        <taxon>Methanocorpusculaceae</taxon>
        <taxon>Methanocorpusculum</taxon>
    </lineage>
</organism>
<proteinExistence type="predicted"/>
<reference evidence="1" key="1">
    <citation type="submission" date="2022-12" db="EMBL/GenBank/DDBJ databases">
        <title>Isolation and characterisation of novel Methanocorpusculum spp. from native Australian herbivores indicates the genus is ancestrally host-associated.</title>
        <authorList>
            <person name="Volmer J.G."/>
            <person name="Soo R.M."/>
            <person name="Evans P.N."/>
            <person name="Hoedt E.C."/>
            <person name="Astorga Alsina A.L."/>
            <person name="Woodcroft B.J."/>
            <person name="Tyson G.W."/>
            <person name="Hugenholtz P."/>
            <person name="Morrison M."/>
        </authorList>
    </citation>
    <scope>NUCLEOTIDE SEQUENCE</scope>
    <source>
        <strain evidence="1">CW153</strain>
    </source>
</reference>